<name>A0A4U3LQ90_9ACTN</name>
<keyword evidence="1" id="KW-0560">Oxidoreductase</keyword>
<dbReference type="InterPro" id="IPR023210">
    <property type="entry name" value="NADP_OxRdtase_dom"/>
</dbReference>
<dbReference type="Gene3D" id="3.20.20.100">
    <property type="entry name" value="NADP-dependent oxidoreductase domain"/>
    <property type="match status" value="1"/>
</dbReference>
<keyword evidence="4" id="KW-1185">Reference proteome</keyword>
<dbReference type="Proteomes" id="UP000308705">
    <property type="component" value="Unassembled WGS sequence"/>
</dbReference>
<dbReference type="RefSeq" id="WP_137251861.1">
    <property type="nucleotide sequence ID" value="NZ_SZQA01000077.1"/>
</dbReference>
<dbReference type="Pfam" id="PF00248">
    <property type="entry name" value="Aldo_ket_red"/>
    <property type="match status" value="1"/>
</dbReference>
<dbReference type="OrthoDB" id="9768793at2"/>
<accession>A0A4U3LQ90</accession>
<proteinExistence type="predicted"/>
<dbReference type="InterPro" id="IPR050791">
    <property type="entry name" value="Aldo-Keto_reductase"/>
</dbReference>
<dbReference type="InterPro" id="IPR036812">
    <property type="entry name" value="NAD(P)_OxRdtase_dom_sf"/>
</dbReference>
<feature type="domain" description="NADP-dependent oxidoreductase" evidence="2">
    <location>
        <begin position="19"/>
        <end position="278"/>
    </location>
</feature>
<evidence type="ECO:0000256" key="1">
    <source>
        <dbReference type="ARBA" id="ARBA00023002"/>
    </source>
</evidence>
<dbReference type="CDD" id="cd19088">
    <property type="entry name" value="AKR_AKR13B1"/>
    <property type="match status" value="1"/>
</dbReference>
<organism evidence="3 4">
    <name type="scientific">Herbidospora galbida</name>
    <dbReference type="NCBI Taxonomy" id="2575442"/>
    <lineage>
        <taxon>Bacteria</taxon>
        <taxon>Bacillati</taxon>
        <taxon>Actinomycetota</taxon>
        <taxon>Actinomycetes</taxon>
        <taxon>Streptosporangiales</taxon>
        <taxon>Streptosporangiaceae</taxon>
        <taxon>Herbidospora</taxon>
    </lineage>
</organism>
<dbReference type="GO" id="GO:0005737">
    <property type="term" value="C:cytoplasm"/>
    <property type="evidence" value="ECO:0007669"/>
    <property type="project" value="TreeGrafter"/>
</dbReference>
<dbReference type="InterPro" id="IPR020471">
    <property type="entry name" value="AKR"/>
</dbReference>
<evidence type="ECO:0000313" key="3">
    <source>
        <dbReference type="EMBL" id="TKK77284.1"/>
    </source>
</evidence>
<dbReference type="PANTHER" id="PTHR43625">
    <property type="entry name" value="AFLATOXIN B1 ALDEHYDE REDUCTASE"/>
    <property type="match status" value="1"/>
</dbReference>
<evidence type="ECO:0000313" key="4">
    <source>
        <dbReference type="Proteomes" id="UP000308705"/>
    </source>
</evidence>
<dbReference type="NCBIfam" id="NF007695">
    <property type="entry name" value="PRK10376.1"/>
    <property type="match status" value="1"/>
</dbReference>
<gene>
    <name evidence="3" type="ORF">FDA94_38015</name>
</gene>
<protein>
    <submittedName>
        <fullName evidence="3">Oxidoreductase</fullName>
    </submittedName>
</protein>
<evidence type="ECO:0000259" key="2">
    <source>
        <dbReference type="Pfam" id="PF00248"/>
    </source>
</evidence>
<dbReference type="GO" id="GO:0016491">
    <property type="term" value="F:oxidoreductase activity"/>
    <property type="evidence" value="ECO:0007669"/>
    <property type="project" value="UniProtKB-KW"/>
</dbReference>
<sequence>MDDITGGILKLTDDLALTRMGYGAMRLTGPGIWGPPKDRAEAIRVLRTVADLGLLHIDTSDYYGPHVVNDLIREALHPYPDGLRIVTKVGGRRGPDKSWHPALTEPELIEAVYDNLKRLDVDHLDVVNLRMFDTGDPTVPFSVLAALMDEGLIAHLGVSNVTADQLLVCRGIAPVVCVQNAYNLVDRGDDALVDVCAEQGIAYVPFFPLGGFSPLQSQVLDEVARDLGATPQQTALAWLLHRSPTICVIPGTSSVAHLRENVEASGIRLPADALARLGSLG</sequence>
<comment type="caution">
    <text evidence="3">The sequence shown here is derived from an EMBL/GenBank/DDBJ whole genome shotgun (WGS) entry which is preliminary data.</text>
</comment>
<dbReference type="SUPFAM" id="SSF51430">
    <property type="entry name" value="NAD(P)-linked oxidoreductase"/>
    <property type="match status" value="1"/>
</dbReference>
<dbReference type="PANTHER" id="PTHR43625:SF40">
    <property type="entry name" value="ALDO-KETO REDUCTASE YAKC [NADP(+)]"/>
    <property type="match status" value="1"/>
</dbReference>
<dbReference type="PRINTS" id="PR00069">
    <property type="entry name" value="ALDKETRDTASE"/>
</dbReference>
<dbReference type="AlphaFoldDB" id="A0A4U3LQ90"/>
<dbReference type="EMBL" id="SZQA01000077">
    <property type="protein sequence ID" value="TKK77284.1"/>
    <property type="molecule type" value="Genomic_DNA"/>
</dbReference>
<reference evidence="3 4" key="1">
    <citation type="submission" date="2019-04" db="EMBL/GenBank/DDBJ databases">
        <title>Herbidospora sp. NEAU-GS14.nov., a novel actinomycete isolated from soil.</title>
        <authorList>
            <person name="Han L."/>
        </authorList>
    </citation>
    <scope>NUCLEOTIDE SEQUENCE [LARGE SCALE GENOMIC DNA]</scope>
    <source>
        <strain evidence="3 4">NEAU-GS14</strain>
    </source>
</reference>